<feature type="binding site" evidence="7">
    <location>
        <position position="72"/>
    </location>
    <ligand>
        <name>Fe(3+)</name>
        <dbReference type="ChEBI" id="CHEBI:29034"/>
    </ligand>
</feature>
<feature type="binding site" evidence="7">
    <location>
        <position position="137"/>
    </location>
    <ligand>
        <name>N-formimidoyl-L-glutamate</name>
        <dbReference type="ChEBI" id="CHEBI:58928"/>
    </ligand>
</feature>
<name>R4Z0B7_9ACTN</name>
<dbReference type="InterPro" id="IPR011059">
    <property type="entry name" value="Metal-dep_hydrolase_composite"/>
</dbReference>
<evidence type="ECO:0000313" key="10">
    <source>
        <dbReference type="EMBL" id="CCM62716.1"/>
    </source>
</evidence>
<dbReference type="GO" id="GO:0008270">
    <property type="term" value="F:zinc ion binding"/>
    <property type="evidence" value="ECO:0007669"/>
    <property type="project" value="UniProtKB-UniRule"/>
</dbReference>
<feature type="binding site" evidence="7">
    <location>
        <position position="79"/>
    </location>
    <ligand>
        <name>4-imidazolone-5-propanoate</name>
        <dbReference type="ChEBI" id="CHEBI:77893"/>
    </ligand>
</feature>
<dbReference type="Pfam" id="PF01979">
    <property type="entry name" value="Amidohydro_1"/>
    <property type="match status" value="1"/>
</dbReference>
<evidence type="ECO:0000313" key="11">
    <source>
        <dbReference type="Proteomes" id="UP000018291"/>
    </source>
</evidence>
<evidence type="ECO:0000259" key="9">
    <source>
        <dbReference type="Pfam" id="PF01979"/>
    </source>
</evidence>
<keyword evidence="4 7" id="KW-0369">Histidine metabolism</keyword>
<dbReference type="OrthoDB" id="9776455at2"/>
<feature type="compositionally biased region" description="Basic and acidic residues" evidence="8">
    <location>
        <begin position="397"/>
        <end position="418"/>
    </location>
</feature>
<dbReference type="Gene3D" id="3.20.20.140">
    <property type="entry name" value="Metal-dependent hydrolases"/>
    <property type="match status" value="1"/>
</dbReference>
<dbReference type="STRING" id="1229780.BN381_130274"/>
<comment type="function">
    <text evidence="7">Catalyzes the hydrolytic cleavage of the carbon-nitrogen bond in imidazolone-5-propanoate to yield N-formimidoyl-L-glutamate. It is the third step in the universal histidine degradation pathway.</text>
</comment>
<dbReference type="SUPFAM" id="SSF51338">
    <property type="entry name" value="Composite domain of metallo-dependent hydrolases"/>
    <property type="match status" value="1"/>
</dbReference>
<keyword evidence="6 7" id="KW-0408">Iron</keyword>
<comment type="similarity">
    <text evidence="7">Belongs to the metallo-dependent hydrolases superfamily. HutI family.</text>
</comment>
<dbReference type="HAMAP" id="MF_00372">
    <property type="entry name" value="HutI"/>
    <property type="match status" value="1"/>
</dbReference>
<keyword evidence="5 7" id="KW-0862">Zinc</keyword>
<dbReference type="GO" id="GO:0005506">
    <property type="term" value="F:iron ion binding"/>
    <property type="evidence" value="ECO:0007669"/>
    <property type="project" value="UniProtKB-UniRule"/>
</dbReference>
<feature type="binding site" evidence="7">
    <location>
        <position position="303"/>
    </location>
    <ligand>
        <name>N-formimidoyl-L-glutamate</name>
        <dbReference type="ChEBI" id="CHEBI:58928"/>
    </ligand>
</feature>
<accession>R4Z0B7</accession>
<feature type="binding site" evidence="7">
    <location>
        <position position="70"/>
    </location>
    <ligand>
        <name>Zn(2+)</name>
        <dbReference type="ChEBI" id="CHEBI:29105"/>
    </ligand>
</feature>
<evidence type="ECO:0000256" key="2">
    <source>
        <dbReference type="ARBA" id="ARBA00022723"/>
    </source>
</evidence>
<keyword evidence="3 7" id="KW-0378">Hydrolase</keyword>
<feature type="binding site" evidence="7">
    <location>
        <position position="227"/>
    </location>
    <ligand>
        <name>Fe(3+)</name>
        <dbReference type="ChEBI" id="CHEBI:29034"/>
    </ligand>
</feature>
<dbReference type="RefSeq" id="WP_012224338.1">
    <property type="nucleotide sequence ID" value="NZ_HG422565.1"/>
</dbReference>
<dbReference type="InterPro" id="IPR006680">
    <property type="entry name" value="Amidohydro-rel"/>
</dbReference>
<protein>
    <recommendedName>
        <fullName evidence="1 7">Imidazolonepropionase</fullName>
        <ecNumber evidence="1 7">3.5.2.7</ecNumber>
    </recommendedName>
    <alternativeName>
        <fullName evidence="7">Imidazolone-5-propionate hydrolase</fullName>
    </alternativeName>
</protein>
<feature type="region of interest" description="Disordered" evidence="8">
    <location>
        <begin position="394"/>
        <end position="418"/>
    </location>
</feature>
<dbReference type="Gene3D" id="2.30.40.10">
    <property type="entry name" value="Urease, subunit C, domain 1"/>
    <property type="match status" value="1"/>
</dbReference>
<gene>
    <name evidence="7 10" type="primary">hutI</name>
    <name evidence="10" type="ORF">BN381_130274</name>
</gene>
<feature type="binding site" evidence="7">
    <location>
        <position position="227"/>
    </location>
    <ligand>
        <name>Zn(2+)</name>
        <dbReference type="ChEBI" id="CHEBI:29105"/>
    </ligand>
</feature>
<dbReference type="InterPro" id="IPR005920">
    <property type="entry name" value="HutI"/>
</dbReference>
<evidence type="ECO:0000256" key="5">
    <source>
        <dbReference type="ARBA" id="ARBA00022833"/>
    </source>
</evidence>
<feature type="binding site" evidence="7">
    <location>
        <position position="306"/>
    </location>
    <ligand>
        <name>4-imidazolone-5-propanoate</name>
        <dbReference type="ChEBI" id="CHEBI:77893"/>
    </ligand>
</feature>
<dbReference type="PANTHER" id="PTHR42752:SF1">
    <property type="entry name" value="IMIDAZOLONEPROPIONASE-RELATED"/>
    <property type="match status" value="1"/>
</dbReference>
<dbReference type="PANTHER" id="PTHR42752">
    <property type="entry name" value="IMIDAZOLONEPROPIONASE"/>
    <property type="match status" value="1"/>
</dbReference>
<comment type="cofactor">
    <cofactor evidence="7">
        <name>Zn(2+)</name>
        <dbReference type="ChEBI" id="CHEBI:29105"/>
    </cofactor>
    <cofactor evidence="7">
        <name>Fe(3+)</name>
        <dbReference type="ChEBI" id="CHEBI:29034"/>
    </cofactor>
    <text evidence="7">Binds 1 zinc or iron ion per subunit.</text>
</comment>
<feature type="binding site" evidence="7">
    <location>
        <position position="301"/>
    </location>
    <ligand>
        <name>Zn(2+)</name>
        <dbReference type="ChEBI" id="CHEBI:29105"/>
    </ligand>
</feature>
<dbReference type="InterPro" id="IPR032466">
    <property type="entry name" value="Metal_Hydrolase"/>
</dbReference>
<feature type="binding site" evidence="7">
    <location>
        <position position="72"/>
    </location>
    <ligand>
        <name>Zn(2+)</name>
        <dbReference type="ChEBI" id="CHEBI:29105"/>
    </ligand>
</feature>
<feature type="binding site" evidence="7">
    <location>
        <position position="164"/>
    </location>
    <ligand>
        <name>4-imidazolone-5-propanoate</name>
        <dbReference type="ChEBI" id="CHEBI:77893"/>
    </ligand>
</feature>
<evidence type="ECO:0000256" key="6">
    <source>
        <dbReference type="ARBA" id="ARBA00023004"/>
    </source>
</evidence>
<feature type="binding site" evidence="7">
    <location>
        <position position="70"/>
    </location>
    <ligand>
        <name>Fe(3+)</name>
        <dbReference type="ChEBI" id="CHEBI:29034"/>
    </ligand>
</feature>
<dbReference type="EC" id="3.5.2.7" evidence="1 7"/>
<comment type="catalytic activity">
    <reaction evidence="7">
        <text>4-imidazolone-5-propanoate + H2O = N-formimidoyl-L-glutamate</text>
        <dbReference type="Rhea" id="RHEA:23660"/>
        <dbReference type="ChEBI" id="CHEBI:15377"/>
        <dbReference type="ChEBI" id="CHEBI:58928"/>
        <dbReference type="ChEBI" id="CHEBI:77893"/>
        <dbReference type="EC" id="3.5.2.7"/>
    </reaction>
</comment>
<evidence type="ECO:0000256" key="4">
    <source>
        <dbReference type="ARBA" id="ARBA00022808"/>
    </source>
</evidence>
<comment type="subcellular location">
    <subcellularLocation>
        <location evidence="7">Cytoplasm</location>
    </subcellularLocation>
</comment>
<reference evidence="10 11" key="1">
    <citation type="journal article" date="2013" name="ISME J.">
        <title>Metabolic model for the filamentous 'Candidatus Microthrix parvicella' based on genomic and metagenomic analyses.</title>
        <authorList>
            <person name="Jon McIlroy S."/>
            <person name="Kristiansen R."/>
            <person name="Albertsen M."/>
            <person name="Michael Karst S."/>
            <person name="Rossetti S."/>
            <person name="Lund Nielsen J."/>
            <person name="Tandoi V."/>
            <person name="James Seviour R."/>
            <person name="Nielsen P.H."/>
        </authorList>
    </citation>
    <scope>NUCLEOTIDE SEQUENCE [LARGE SCALE GENOMIC DNA]</scope>
    <source>
        <strain evidence="10 11">RN1</strain>
    </source>
</reference>
<keyword evidence="7" id="KW-0963">Cytoplasm</keyword>
<dbReference type="NCBIfam" id="TIGR01224">
    <property type="entry name" value="hutI"/>
    <property type="match status" value="1"/>
</dbReference>
<comment type="caution">
    <text evidence="10">The sequence shown here is derived from an EMBL/GenBank/DDBJ whole genome shotgun (WGS) entry which is preliminary data.</text>
</comment>
<keyword evidence="2 7" id="KW-0479">Metal-binding</keyword>
<dbReference type="SUPFAM" id="SSF51556">
    <property type="entry name" value="Metallo-dependent hydrolases"/>
    <property type="match status" value="1"/>
</dbReference>
<evidence type="ECO:0000256" key="3">
    <source>
        <dbReference type="ARBA" id="ARBA00022801"/>
    </source>
</evidence>
<keyword evidence="11" id="KW-1185">Reference proteome</keyword>
<dbReference type="GO" id="GO:0050480">
    <property type="term" value="F:imidazolonepropionase activity"/>
    <property type="evidence" value="ECO:0007669"/>
    <property type="project" value="UniProtKB-UniRule"/>
</dbReference>
<feature type="domain" description="Amidohydrolase-related" evidence="9">
    <location>
        <begin position="248"/>
        <end position="363"/>
    </location>
</feature>
<dbReference type="HOGENOM" id="CLU_041647_1_0_11"/>
<evidence type="ECO:0000256" key="8">
    <source>
        <dbReference type="SAM" id="MobiDB-lite"/>
    </source>
</evidence>
<feature type="binding site" evidence="7">
    <location>
        <position position="305"/>
    </location>
    <ligand>
        <name>N-formimidoyl-L-glutamate</name>
        <dbReference type="ChEBI" id="CHEBI:58928"/>
    </ligand>
</feature>
<feature type="binding site" evidence="7">
    <location>
        <position position="301"/>
    </location>
    <ligand>
        <name>Fe(3+)</name>
        <dbReference type="ChEBI" id="CHEBI:29034"/>
    </ligand>
</feature>
<comment type="pathway">
    <text evidence="7">Amino-acid degradation; L-histidine degradation into L-glutamate; N-formimidoyl-L-glutamate from L-histidine: step 3/3.</text>
</comment>
<organism evidence="10 11">
    <name type="scientific">Candidatus Neomicrothrix parvicella RN1</name>
    <dbReference type="NCBI Taxonomy" id="1229780"/>
    <lineage>
        <taxon>Bacteria</taxon>
        <taxon>Bacillati</taxon>
        <taxon>Actinomycetota</taxon>
        <taxon>Acidimicrobiia</taxon>
        <taxon>Acidimicrobiales</taxon>
        <taxon>Microthrixaceae</taxon>
        <taxon>Candidatus Neomicrothrix</taxon>
    </lineage>
</organism>
<dbReference type="GO" id="GO:0019557">
    <property type="term" value="P:L-histidine catabolic process to glutamate and formate"/>
    <property type="evidence" value="ECO:0007669"/>
    <property type="project" value="UniProtKB-UniPathway"/>
</dbReference>
<dbReference type="GO" id="GO:0005737">
    <property type="term" value="C:cytoplasm"/>
    <property type="evidence" value="ECO:0007669"/>
    <property type="project" value="UniProtKB-SubCell"/>
</dbReference>
<dbReference type="EMBL" id="CANL01000005">
    <property type="protein sequence ID" value="CCM62716.1"/>
    <property type="molecule type" value="Genomic_DNA"/>
</dbReference>
<evidence type="ECO:0000256" key="7">
    <source>
        <dbReference type="HAMAP-Rule" id="MF_00372"/>
    </source>
</evidence>
<dbReference type="eggNOG" id="COG1228">
    <property type="taxonomic scope" value="Bacteria"/>
</dbReference>
<dbReference type="GO" id="GO:0019556">
    <property type="term" value="P:L-histidine catabolic process to glutamate and formamide"/>
    <property type="evidence" value="ECO:0007669"/>
    <property type="project" value="UniProtKB-UniRule"/>
</dbReference>
<evidence type="ECO:0000256" key="1">
    <source>
        <dbReference type="ARBA" id="ARBA00012864"/>
    </source>
</evidence>
<dbReference type="Proteomes" id="UP000018291">
    <property type="component" value="Unassembled WGS sequence"/>
</dbReference>
<feature type="binding site" evidence="7">
    <location>
        <position position="230"/>
    </location>
    <ligand>
        <name>4-imidazolone-5-propanoate</name>
        <dbReference type="ChEBI" id="CHEBI:77893"/>
    </ligand>
</feature>
<sequence>MTAESLVIDNIGSLITNDPALGRGSLGIVENACVVIADDVVVAVGPAGAVADRRIDAGGACVLPGFVDSHTHLVFAGDRSEEFTARMDGRPYDGGGIQVTTDATRATSTARLDALVRERLAEAHRAGTTTIEIKSGYGLTVDDEVRSVDIARAHTSEATFLGAHLLPREYAGRADDYIALVCNDMLCRVAGTAKWVDAFCETGAFDADQCRAVLDAGRAAGLGLRLHGNQLGHGPGVQLAVECGCASVDHCTYLTDADIDALAGGETVATFLPATDFSTRQPYPDARRVLDAGATVALASNCNPGSSYTTSISFCIALAVREMHMTIDEAIAAVTTGGAAALRREDVGRLSPGSAGHAVILDAPSHHHLAYRPGVPLIRQTIGPLSSRALPLCGHGMGDDGVGRQRVDGHDRPAEGPQ</sequence>
<dbReference type="AlphaFoldDB" id="R4Z0B7"/>
<dbReference type="UniPathway" id="UPA00379">
    <property type="reaction ID" value="UER00551"/>
</dbReference>
<feature type="binding site" evidence="7">
    <location>
        <position position="137"/>
    </location>
    <ligand>
        <name>4-imidazolone-5-propanoate</name>
        <dbReference type="ChEBI" id="CHEBI:77893"/>
    </ligand>
</feature>
<proteinExistence type="inferred from homology"/>